<proteinExistence type="predicted"/>
<sequence length="157" mass="18312">MCDILKHNEVYIVDNSPEYQDSLDIKIDIYSDDEYEQHLRSKDTHCSSKEVSTKPVISVSQPVEKQAPTSLEQRVNDRVRNAYSRLLQRERIGNPLRSEQFISSKEEVLEFMKVLSNGAKCTNVVQPKRKRGRPRKYPLKEKPAPKRRGRKPSKPKF</sequence>
<dbReference type="Proteomes" id="UP001295684">
    <property type="component" value="Unassembled WGS sequence"/>
</dbReference>
<feature type="compositionally biased region" description="Basic residues" evidence="1">
    <location>
        <begin position="127"/>
        <end position="137"/>
    </location>
</feature>
<accession>A0AAD1XJM8</accession>
<gene>
    <name evidence="2" type="ORF">ECRASSUSDP1_LOCUS15284</name>
</gene>
<reference evidence="2" key="1">
    <citation type="submission" date="2023-07" db="EMBL/GenBank/DDBJ databases">
        <authorList>
            <consortium name="AG Swart"/>
            <person name="Singh M."/>
            <person name="Singh A."/>
            <person name="Seah K."/>
            <person name="Emmerich C."/>
        </authorList>
    </citation>
    <scope>NUCLEOTIDE SEQUENCE</scope>
    <source>
        <strain evidence="2">DP1</strain>
    </source>
</reference>
<name>A0AAD1XJM8_EUPCR</name>
<evidence type="ECO:0000256" key="1">
    <source>
        <dbReference type="SAM" id="MobiDB-lite"/>
    </source>
</evidence>
<dbReference type="AlphaFoldDB" id="A0AAD1XJM8"/>
<organism evidence="2 3">
    <name type="scientific">Euplotes crassus</name>
    <dbReference type="NCBI Taxonomy" id="5936"/>
    <lineage>
        <taxon>Eukaryota</taxon>
        <taxon>Sar</taxon>
        <taxon>Alveolata</taxon>
        <taxon>Ciliophora</taxon>
        <taxon>Intramacronucleata</taxon>
        <taxon>Spirotrichea</taxon>
        <taxon>Hypotrichia</taxon>
        <taxon>Euplotida</taxon>
        <taxon>Euplotidae</taxon>
        <taxon>Moneuplotes</taxon>
    </lineage>
</organism>
<keyword evidence="3" id="KW-1185">Reference proteome</keyword>
<feature type="compositionally biased region" description="Basic residues" evidence="1">
    <location>
        <begin position="145"/>
        <end position="157"/>
    </location>
</feature>
<protein>
    <submittedName>
        <fullName evidence="2">Uncharacterized protein</fullName>
    </submittedName>
</protein>
<evidence type="ECO:0000313" key="3">
    <source>
        <dbReference type="Proteomes" id="UP001295684"/>
    </source>
</evidence>
<dbReference type="EMBL" id="CAMPGE010015303">
    <property type="protein sequence ID" value="CAI2373935.1"/>
    <property type="molecule type" value="Genomic_DNA"/>
</dbReference>
<comment type="caution">
    <text evidence="2">The sequence shown here is derived from an EMBL/GenBank/DDBJ whole genome shotgun (WGS) entry which is preliminary data.</text>
</comment>
<evidence type="ECO:0000313" key="2">
    <source>
        <dbReference type="EMBL" id="CAI2373935.1"/>
    </source>
</evidence>
<feature type="region of interest" description="Disordered" evidence="1">
    <location>
        <begin position="122"/>
        <end position="157"/>
    </location>
</feature>